<proteinExistence type="predicted"/>
<comment type="caution">
    <text evidence="2">The sequence shown here is derived from an EMBL/GenBank/DDBJ whole genome shotgun (WGS) entry which is preliminary data.</text>
</comment>
<name>A0AAP0BA45_9ASPA</name>
<feature type="compositionally biased region" description="Polar residues" evidence="1">
    <location>
        <begin position="47"/>
        <end position="56"/>
    </location>
</feature>
<protein>
    <submittedName>
        <fullName evidence="2">Uncharacterized protein</fullName>
    </submittedName>
</protein>
<reference evidence="2 3" key="1">
    <citation type="journal article" date="2022" name="Nat. Plants">
        <title>Genomes of leafy and leafless Platanthera orchids illuminate the evolution of mycoheterotrophy.</title>
        <authorList>
            <person name="Li M.H."/>
            <person name="Liu K.W."/>
            <person name="Li Z."/>
            <person name="Lu H.C."/>
            <person name="Ye Q.L."/>
            <person name="Zhang D."/>
            <person name="Wang J.Y."/>
            <person name="Li Y.F."/>
            <person name="Zhong Z.M."/>
            <person name="Liu X."/>
            <person name="Yu X."/>
            <person name="Liu D.K."/>
            <person name="Tu X.D."/>
            <person name="Liu B."/>
            <person name="Hao Y."/>
            <person name="Liao X.Y."/>
            <person name="Jiang Y.T."/>
            <person name="Sun W.H."/>
            <person name="Chen J."/>
            <person name="Chen Y.Q."/>
            <person name="Ai Y."/>
            <person name="Zhai J.W."/>
            <person name="Wu S.S."/>
            <person name="Zhou Z."/>
            <person name="Hsiao Y.Y."/>
            <person name="Wu W.L."/>
            <person name="Chen Y.Y."/>
            <person name="Lin Y.F."/>
            <person name="Hsu J.L."/>
            <person name="Li C.Y."/>
            <person name="Wang Z.W."/>
            <person name="Zhao X."/>
            <person name="Zhong W.Y."/>
            <person name="Ma X.K."/>
            <person name="Ma L."/>
            <person name="Huang J."/>
            <person name="Chen G.Z."/>
            <person name="Huang M.Z."/>
            <person name="Huang L."/>
            <person name="Peng D.H."/>
            <person name="Luo Y.B."/>
            <person name="Zou S.Q."/>
            <person name="Chen S.P."/>
            <person name="Lan S."/>
            <person name="Tsai W.C."/>
            <person name="Van de Peer Y."/>
            <person name="Liu Z.J."/>
        </authorList>
    </citation>
    <scope>NUCLEOTIDE SEQUENCE [LARGE SCALE GENOMIC DNA]</scope>
    <source>
        <strain evidence="2">Lor287</strain>
    </source>
</reference>
<keyword evidence="3" id="KW-1185">Reference proteome</keyword>
<sequence length="213" mass="23327">MASLNLVRAEVEFAATRVRFDLSTLQHICALQRHSRRNLLPLPTPSRPRNLSTQRADSAAHPADLLSASPTSSVDTVVSASSSTTSASINLGKSFEGSDAGSLSPPLSLSSSVGAYKYSGTLSRSCIYDQTKSDVNGDSGSRLARPSGLRIPRPTFGYFDKTGRPTTVWRRLWEGVPRSSDKSRHSQTSNNDKKKRAHYERHGPRIMPRTDRD</sequence>
<accession>A0AAP0BA45</accession>
<evidence type="ECO:0000313" key="3">
    <source>
        <dbReference type="Proteomes" id="UP001418222"/>
    </source>
</evidence>
<evidence type="ECO:0000256" key="1">
    <source>
        <dbReference type="SAM" id="MobiDB-lite"/>
    </source>
</evidence>
<feature type="compositionally biased region" description="Basic and acidic residues" evidence="1">
    <location>
        <begin position="200"/>
        <end position="213"/>
    </location>
</feature>
<dbReference type="EMBL" id="JBBWWQ010000012">
    <property type="protein sequence ID" value="KAK8934335.1"/>
    <property type="molecule type" value="Genomic_DNA"/>
</dbReference>
<evidence type="ECO:0000313" key="2">
    <source>
        <dbReference type="EMBL" id="KAK8934335.1"/>
    </source>
</evidence>
<feature type="region of interest" description="Disordered" evidence="1">
    <location>
        <begin position="174"/>
        <end position="213"/>
    </location>
</feature>
<dbReference type="Proteomes" id="UP001418222">
    <property type="component" value="Unassembled WGS sequence"/>
</dbReference>
<dbReference type="AlphaFoldDB" id="A0AAP0BA45"/>
<gene>
    <name evidence="2" type="ORF">KSP39_PZI014557</name>
</gene>
<feature type="region of interest" description="Disordered" evidence="1">
    <location>
        <begin position="39"/>
        <end position="71"/>
    </location>
</feature>
<organism evidence="2 3">
    <name type="scientific">Platanthera zijinensis</name>
    <dbReference type="NCBI Taxonomy" id="2320716"/>
    <lineage>
        <taxon>Eukaryota</taxon>
        <taxon>Viridiplantae</taxon>
        <taxon>Streptophyta</taxon>
        <taxon>Embryophyta</taxon>
        <taxon>Tracheophyta</taxon>
        <taxon>Spermatophyta</taxon>
        <taxon>Magnoliopsida</taxon>
        <taxon>Liliopsida</taxon>
        <taxon>Asparagales</taxon>
        <taxon>Orchidaceae</taxon>
        <taxon>Orchidoideae</taxon>
        <taxon>Orchideae</taxon>
        <taxon>Orchidinae</taxon>
        <taxon>Platanthera</taxon>
    </lineage>
</organism>